<proteinExistence type="predicted"/>
<evidence type="ECO:0000313" key="5">
    <source>
        <dbReference type="EMBL" id="TQM45703.1"/>
    </source>
</evidence>
<dbReference type="InterPro" id="IPR000524">
    <property type="entry name" value="Tscrpt_reg_HTH_GntR"/>
</dbReference>
<dbReference type="CDD" id="cd06267">
    <property type="entry name" value="PBP1_LacI_sugar_binding-like"/>
    <property type="match status" value="1"/>
</dbReference>
<dbReference type="InterPro" id="IPR036388">
    <property type="entry name" value="WH-like_DNA-bd_sf"/>
</dbReference>
<evidence type="ECO:0000256" key="2">
    <source>
        <dbReference type="ARBA" id="ARBA00023125"/>
    </source>
</evidence>
<organism evidence="5 6">
    <name type="scientific">Pseudonocardia cypriaca</name>
    <dbReference type="NCBI Taxonomy" id="882449"/>
    <lineage>
        <taxon>Bacteria</taxon>
        <taxon>Bacillati</taxon>
        <taxon>Actinomycetota</taxon>
        <taxon>Actinomycetes</taxon>
        <taxon>Pseudonocardiales</taxon>
        <taxon>Pseudonocardiaceae</taxon>
        <taxon>Pseudonocardia</taxon>
    </lineage>
</organism>
<feature type="domain" description="HTH gntR-type" evidence="4">
    <location>
        <begin position="12"/>
        <end position="80"/>
    </location>
</feature>
<dbReference type="Pfam" id="PF13377">
    <property type="entry name" value="Peripla_BP_3"/>
    <property type="match status" value="1"/>
</dbReference>
<dbReference type="Proteomes" id="UP000319818">
    <property type="component" value="Unassembled WGS sequence"/>
</dbReference>
<evidence type="ECO:0000256" key="1">
    <source>
        <dbReference type="ARBA" id="ARBA00023015"/>
    </source>
</evidence>
<gene>
    <name evidence="5" type="ORF">FB388_3103</name>
</gene>
<reference evidence="5 6" key="1">
    <citation type="submission" date="2019-06" db="EMBL/GenBank/DDBJ databases">
        <title>Sequencing the genomes of 1000 actinobacteria strains.</title>
        <authorList>
            <person name="Klenk H.-P."/>
        </authorList>
    </citation>
    <scope>NUCLEOTIDE SEQUENCE [LARGE SCALE GENOMIC DNA]</scope>
    <source>
        <strain evidence="5 6">DSM 45511</strain>
    </source>
</reference>
<dbReference type="InterPro" id="IPR046335">
    <property type="entry name" value="LacI/GalR-like_sensor"/>
</dbReference>
<keyword evidence="3" id="KW-0804">Transcription</keyword>
<dbReference type="OrthoDB" id="7363114at2"/>
<dbReference type="PANTHER" id="PTHR30146">
    <property type="entry name" value="LACI-RELATED TRANSCRIPTIONAL REPRESSOR"/>
    <property type="match status" value="1"/>
</dbReference>
<dbReference type="InterPro" id="IPR036390">
    <property type="entry name" value="WH_DNA-bd_sf"/>
</dbReference>
<dbReference type="PANTHER" id="PTHR30146:SF109">
    <property type="entry name" value="HTH-TYPE TRANSCRIPTIONAL REGULATOR GALS"/>
    <property type="match status" value="1"/>
</dbReference>
<evidence type="ECO:0000256" key="3">
    <source>
        <dbReference type="ARBA" id="ARBA00023163"/>
    </source>
</evidence>
<dbReference type="Gene3D" id="1.10.10.10">
    <property type="entry name" value="Winged helix-like DNA-binding domain superfamily/Winged helix DNA-binding domain"/>
    <property type="match status" value="1"/>
</dbReference>
<dbReference type="SUPFAM" id="SSF53822">
    <property type="entry name" value="Periplasmic binding protein-like I"/>
    <property type="match status" value="1"/>
</dbReference>
<dbReference type="SMART" id="SM00345">
    <property type="entry name" value="HTH_GNTR"/>
    <property type="match status" value="1"/>
</dbReference>
<comment type="caution">
    <text evidence="5">The sequence shown here is derived from an EMBL/GenBank/DDBJ whole genome shotgun (WGS) entry which is preliminary data.</text>
</comment>
<dbReference type="SUPFAM" id="SSF46785">
    <property type="entry name" value="Winged helix' DNA-binding domain"/>
    <property type="match status" value="1"/>
</dbReference>
<evidence type="ECO:0000313" key="6">
    <source>
        <dbReference type="Proteomes" id="UP000319818"/>
    </source>
</evidence>
<evidence type="ECO:0000259" key="4">
    <source>
        <dbReference type="PROSITE" id="PS50949"/>
    </source>
</evidence>
<dbReference type="PROSITE" id="PS50949">
    <property type="entry name" value="HTH_GNTR"/>
    <property type="match status" value="1"/>
</dbReference>
<dbReference type="EMBL" id="VFPH01000001">
    <property type="protein sequence ID" value="TQM45703.1"/>
    <property type="molecule type" value="Genomic_DNA"/>
</dbReference>
<sequence length="395" mass="42066">MASGTGEPPSGVALFAWVKQELLDAISRGEFSPDEPFITQREIVERFGVSTTTAVRALNELVTDGVVVRRRGRGTFVAERGTSRLPAPSGPPAIAYVSPDRRAGVHDAELLSGLSVETAALGYQLMVAHTRSRAHEEQVLRAIAAGRAQAVVLFAHDRSTAAGVVEELRRAGVVSVLVDRYLPSLPTDAVLFDDFAVGYDVTTAMIDRGHRSMGVLWSETDVTSVRDRLAGHRRALRDRGLPELPERSALRPFSRLDPAGRQRRLRALLESGEPLTALLFGNAPTLAIAVSDLLAMDVGVPGSMELASMDQSIPDAVSPLSVVSARLPTREMGRRAARLVHERLQGSAEPARHIVLPAELQVAAPGRNTLVVSGAEGVGVRMSGGGAPEASGQRA</sequence>
<keyword evidence="2 5" id="KW-0238">DNA-binding</keyword>
<dbReference type="InterPro" id="IPR028082">
    <property type="entry name" value="Peripla_BP_I"/>
</dbReference>
<dbReference type="GO" id="GO:0003700">
    <property type="term" value="F:DNA-binding transcription factor activity"/>
    <property type="evidence" value="ECO:0007669"/>
    <property type="project" value="InterPro"/>
</dbReference>
<protein>
    <submittedName>
        <fullName evidence="5">DNA-binding LacI/PurR family transcriptional regulator</fullName>
    </submittedName>
</protein>
<keyword evidence="6" id="KW-1185">Reference proteome</keyword>
<dbReference type="Gene3D" id="3.40.50.2300">
    <property type="match status" value="2"/>
</dbReference>
<dbReference type="AlphaFoldDB" id="A0A543GI02"/>
<dbReference type="Pfam" id="PF00392">
    <property type="entry name" value="GntR"/>
    <property type="match status" value="1"/>
</dbReference>
<dbReference type="GO" id="GO:0000976">
    <property type="term" value="F:transcription cis-regulatory region binding"/>
    <property type="evidence" value="ECO:0007669"/>
    <property type="project" value="TreeGrafter"/>
</dbReference>
<accession>A0A543GI02</accession>
<keyword evidence="1" id="KW-0805">Transcription regulation</keyword>
<name>A0A543GI02_9PSEU</name>